<dbReference type="Gene3D" id="1.10.357.10">
    <property type="entry name" value="Tetracycline Repressor, domain 2"/>
    <property type="match status" value="1"/>
</dbReference>
<dbReference type="SUPFAM" id="SSF46689">
    <property type="entry name" value="Homeodomain-like"/>
    <property type="match status" value="1"/>
</dbReference>
<sequence length="200" mass="20908">MTSGTGSQSRADVIADAAIVVIAGQGLRGLTHRTVDSTAGIPQGSTSYYAPTRHALLGLAANRLAKRSATNADNILLDLGTTVPDDVEERVGRLSAAATALMDSFVGRPVDMRARYALLIELPTDDALHRALSSASAVQAGAADATELVLSRFGVSNPRTRTHELMRLIDSLVFTQIATPSPDARPAAVGALTAYLRGIM</sequence>
<dbReference type="EMBL" id="PEBD01000010">
    <property type="protein sequence ID" value="PHV65148.1"/>
    <property type="molecule type" value="Genomic_DNA"/>
</dbReference>
<dbReference type="AlphaFoldDB" id="A0A2G3PH62"/>
<gene>
    <name evidence="2" type="ORF">CSW57_15065</name>
</gene>
<evidence type="ECO:0000313" key="2">
    <source>
        <dbReference type="EMBL" id="PHV65148.1"/>
    </source>
</evidence>
<evidence type="ECO:0000259" key="1">
    <source>
        <dbReference type="Pfam" id="PF17940"/>
    </source>
</evidence>
<proteinExistence type="predicted"/>
<evidence type="ECO:0000313" key="3">
    <source>
        <dbReference type="Proteomes" id="UP000225108"/>
    </source>
</evidence>
<dbReference type="InterPro" id="IPR009057">
    <property type="entry name" value="Homeodomain-like_sf"/>
</dbReference>
<name>A0A2G3PH62_WILMA</name>
<dbReference type="Pfam" id="PF17940">
    <property type="entry name" value="TetR_C_31"/>
    <property type="match status" value="1"/>
</dbReference>
<protein>
    <submittedName>
        <fullName evidence="2">TetR family transcriptional regulator</fullName>
    </submittedName>
</protein>
<dbReference type="InterPro" id="IPR041583">
    <property type="entry name" value="TetR_C_31"/>
</dbReference>
<dbReference type="RefSeq" id="WP_099383574.1">
    <property type="nucleotide sequence ID" value="NZ_PEBD01000010.1"/>
</dbReference>
<dbReference type="Proteomes" id="UP000225108">
    <property type="component" value="Unassembled WGS sequence"/>
</dbReference>
<feature type="domain" description="Tetracyclin repressor-like C-terminal group 31" evidence="1">
    <location>
        <begin position="94"/>
        <end position="197"/>
    </location>
</feature>
<reference evidence="2 3" key="1">
    <citation type="submission" date="2017-10" db="EMBL/GenBank/DDBJ databases">
        <title>The draft genome sequence of Williamsia sp. BULT 1.1 isolated from the semi-arid grassland soils from South Africa.</title>
        <authorList>
            <person name="Kabwe M.H."/>
            <person name="Govender N."/>
            <person name="Mutseka Lunga P."/>
            <person name="Vikram S."/>
            <person name="Makhalanyane T.P."/>
        </authorList>
    </citation>
    <scope>NUCLEOTIDE SEQUENCE [LARGE SCALE GENOMIC DNA]</scope>
    <source>
        <strain evidence="2 3">BULT 1.1</strain>
    </source>
</reference>
<organism evidence="2 3">
    <name type="scientific">Williamsia marianensis</name>
    <dbReference type="NCBI Taxonomy" id="85044"/>
    <lineage>
        <taxon>Bacteria</taxon>
        <taxon>Bacillati</taxon>
        <taxon>Actinomycetota</taxon>
        <taxon>Actinomycetes</taxon>
        <taxon>Mycobacteriales</taxon>
        <taxon>Nocardiaceae</taxon>
        <taxon>Williamsia</taxon>
    </lineage>
</organism>
<accession>A0A2G3PH62</accession>
<comment type="caution">
    <text evidence="2">The sequence shown here is derived from an EMBL/GenBank/DDBJ whole genome shotgun (WGS) entry which is preliminary data.</text>
</comment>